<dbReference type="OrthoDB" id="9804774at2"/>
<evidence type="ECO:0000313" key="2">
    <source>
        <dbReference type="EMBL" id="SEG67595.1"/>
    </source>
</evidence>
<evidence type="ECO:0000256" key="1">
    <source>
        <dbReference type="ARBA" id="ARBA00006484"/>
    </source>
</evidence>
<dbReference type="RefSeq" id="WP_103907542.1">
    <property type="nucleotide sequence ID" value="NZ_CP049246.1"/>
</dbReference>
<evidence type="ECO:0000313" key="3">
    <source>
        <dbReference type="Proteomes" id="UP000236731"/>
    </source>
</evidence>
<dbReference type="CDD" id="cd05344">
    <property type="entry name" value="BKR_like_SDR_like"/>
    <property type="match status" value="1"/>
</dbReference>
<dbReference type="InterPro" id="IPR002347">
    <property type="entry name" value="SDR_fam"/>
</dbReference>
<dbReference type="PANTHER" id="PTHR42879:SF6">
    <property type="entry name" value="NADPH-DEPENDENT REDUCTASE BACG"/>
    <property type="match status" value="1"/>
</dbReference>
<dbReference type="InterPro" id="IPR050259">
    <property type="entry name" value="SDR"/>
</dbReference>
<proteinExistence type="inferred from homology"/>
<keyword evidence="3" id="KW-1185">Reference proteome</keyword>
<sequence length="262" mass="28088">MQIDLKGKTALVGGASGGIGRAIAMELAACGASVVLMARNADKLEAARQDLPAGDGQKHEILVSDFADHEKHLETMAEFFRNHTIDILINNSNGPTAGDVLSKTLKDYQSAFDLLFQNNVRTTELALKGMREKGYGRIINVSSLTVKEPQDALVLSNTMRVALVSWSTSLAKAVAAEGITVNSILTGYFATDRLYSLMENQAKSSGVSLEEIERKRIASIPVKRLGNPEEYGYLAAFLASPYAGFLTGTSIPLDGGLSSTLF</sequence>
<dbReference type="AlphaFoldDB" id="A0A1H6C4M9"/>
<comment type="similarity">
    <text evidence="1">Belongs to the short-chain dehydrogenases/reductases (SDR) family.</text>
</comment>
<dbReference type="PANTHER" id="PTHR42879">
    <property type="entry name" value="3-OXOACYL-(ACYL-CARRIER-PROTEIN) REDUCTASE"/>
    <property type="match status" value="1"/>
</dbReference>
<name>A0A1H6C4M9_9SPHI</name>
<organism evidence="2 3">
    <name type="scientific">Sphingobacterium lactis</name>
    <dbReference type="NCBI Taxonomy" id="797291"/>
    <lineage>
        <taxon>Bacteria</taxon>
        <taxon>Pseudomonadati</taxon>
        <taxon>Bacteroidota</taxon>
        <taxon>Sphingobacteriia</taxon>
        <taxon>Sphingobacteriales</taxon>
        <taxon>Sphingobacteriaceae</taxon>
        <taxon>Sphingobacterium</taxon>
    </lineage>
</organism>
<dbReference type="SUPFAM" id="SSF51735">
    <property type="entry name" value="NAD(P)-binding Rossmann-fold domains"/>
    <property type="match status" value="1"/>
</dbReference>
<reference evidence="3" key="1">
    <citation type="submission" date="2016-10" db="EMBL/GenBank/DDBJ databases">
        <authorList>
            <person name="Varghese N."/>
            <person name="Submissions S."/>
        </authorList>
    </citation>
    <scope>NUCLEOTIDE SEQUENCE [LARGE SCALE GENOMIC DNA]</scope>
    <source>
        <strain evidence="3">DSM 22361</strain>
    </source>
</reference>
<dbReference type="Gene3D" id="3.40.50.720">
    <property type="entry name" value="NAD(P)-binding Rossmann-like Domain"/>
    <property type="match status" value="1"/>
</dbReference>
<gene>
    <name evidence="2" type="ORF">SAMN05421877_11320</name>
</gene>
<dbReference type="PRINTS" id="PR00081">
    <property type="entry name" value="GDHRDH"/>
</dbReference>
<dbReference type="Pfam" id="PF13561">
    <property type="entry name" value="adh_short_C2"/>
    <property type="match status" value="1"/>
</dbReference>
<protein>
    <submittedName>
        <fullName evidence="2">3-oxoacyl-[acyl-carrier protein] reductase</fullName>
    </submittedName>
</protein>
<dbReference type="EMBL" id="FNUT01000013">
    <property type="protein sequence ID" value="SEG67595.1"/>
    <property type="molecule type" value="Genomic_DNA"/>
</dbReference>
<accession>A0A1H6C4M9</accession>
<dbReference type="InterPro" id="IPR036291">
    <property type="entry name" value="NAD(P)-bd_dom_sf"/>
</dbReference>
<dbReference type="Proteomes" id="UP000236731">
    <property type="component" value="Unassembled WGS sequence"/>
</dbReference>